<keyword evidence="2" id="KW-1185">Reference proteome</keyword>
<organism evidence="1 2">
    <name type="scientific">Tilletia horrida</name>
    <dbReference type="NCBI Taxonomy" id="155126"/>
    <lineage>
        <taxon>Eukaryota</taxon>
        <taxon>Fungi</taxon>
        <taxon>Dikarya</taxon>
        <taxon>Basidiomycota</taxon>
        <taxon>Ustilaginomycotina</taxon>
        <taxon>Exobasidiomycetes</taxon>
        <taxon>Tilletiales</taxon>
        <taxon>Tilletiaceae</taxon>
        <taxon>Tilletia</taxon>
    </lineage>
</organism>
<dbReference type="Proteomes" id="UP001176521">
    <property type="component" value="Unassembled WGS sequence"/>
</dbReference>
<proteinExistence type="predicted"/>
<dbReference type="EMBL" id="JAPDMQ010000163">
    <property type="protein sequence ID" value="KAK0532329.1"/>
    <property type="molecule type" value="Genomic_DNA"/>
</dbReference>
<dbReference type="Gene3D" id="2.80.10.50">
    <property type="match status" value="1"/>
</dbReference>
<gene>
    <name evidence="1" type="ORF">OC842_003330</name>
</gene>
<evidence type="ECO:0000313" key="1">
    <source>
        <dbReference type="EMBL" id="KAK0532329.1"/>
    </source>
</evidence>
<dbReference type="AlphaFoldDB" id="A0AAN6JRB3"/>
<name>A0AAN6JRB3_9BASI</name>
<protein>
    <submittedName>
        <fullName evidence="1">Uncharacterized protein</fullName>
    </submittedName>
</protein>
<reference evidence="1" key="1">
    <citation type="journal article" date="2023" name="PhytoFront">
        <title>Draft Genome Resources of Seven Strains of Tilletia horrida, Causal Agent of Kernel Smut of Rice.</title>
        <authorList>
            <person name="Khanal S."/>
            <person name="Antony Babu S."/>
            <person name="Zhou X.G."/>
        </authorList>
    </citation>
    <scope>NUCLEOTIDE SEQUENCE</scope>
    <source>
        <strain evidence="1">TX3</strain>
    </source>
</reference>
<evidence type="ECO:0000313" key="2">
    <source>
        <dbReference type="Proteomes" id="UP001176521"/>
    </source>
</evidence>
<comment type="caution">
    <text evidence="1">The sequence shown here is derived from an EMBL/GenBank/DDBJ whole genome shotgun (WGS) entry which is preliminary data.</text>
</comment>
<sequence length="188" mass="20005">MAASATDLLAARTVIASGPEYLAGPFNIKVSGTQKFIGRADFETADFAPKPIIVREEPYEWFIEPKKSASANEPLYYNLIAGGAAAGHWTAEGNKVFSFVAPVEGQEAASKLQLQHVGGSIEKGFTIKQANESVAGKPKSGAWYVDSADELAPVLAGTRGRASTFRFVSLTRPSPIDIHLGPVKVDIV</sequence>
<accession>A0AAN6JRB3</accession>